<evidence type="ECO:0008006" key="4">
    <source>
        <dbReference type="Google" id="ProtNLM"/>
    </source>
</evidence>
<dbReference type="VEuPathDB" id="FungiDB:FOXG_04059"/>
<feature type="compositionally biased region" description="Polar residues" evidence="1">
    <location>
        <begin position="504"/>
        <end position="522"/>
    </location>
</feature>
<feature type="compositionally biased region" description="Polar residues" evidence="1">
    <location>
        <begin position="767"/>
        <end position="776"/>
    </location>
</feature>
<feature type="compositionally biased region" description="Low complexity" evidence="1">
    <location>
        <begin position="782"/>
        <end position="798"/>
    </location>
</feature>
<gene>
    <name evidence="2" type="ORF">BFJ69_g7007</name>
</gene>
<evidence type="ECO:0000256" key="1">
    <source>
        <dbReference type="SAM" id="MobiDB-lite"/>
    </source>
</evidence>
<feature type="compositionally biased region" description="Basic and acidic residues" evidence="1">
    <location>
        <begin position="420"/>
        <end position="429"/>
    </location>
</feature>
<feature type="compositionally biased region" description="Polar residues" evidence="1">
    <location>
        <begin position="862"/>
        <end position="875"/>
    </location>
</feature>
<feature type="region of interest" description="Disordered" evidence="1">
    <location>
        <begin position="385"/>
        <end position="429"/>
    </location>
</feature>
<name>A0A420N7R5_FUSOX</name>
<organism evidence="2 3">
    <name type="scientific">Fusarium oxysporum</name>
    <name type="common">Fusarium vascular wilt</name>
    <dbReference type="NCBI Taxonomy" id="5507"/>
    <lineage>
        <taxon>Eukaryota</taxon>
        <taxon>Fungi</taxon>
        <taxon>Dikarya</taxon>
        <taxon>Ascomycota</taxon>
        <taxon>Pezizomycotina</taxon>
        <taxon>Sordariomycetes</taxon>
        <taxon>Hypocreomycetidae</taxon>
        <taxon>Hypocreales</taxon>
        <taxon>Nectriaceae</taxon>
        <taxon>Fusarium</taxon>
        <taxon>Fusarium oxysporum species complex</taxon>
    </lineage>
</organism>
<dbReference type="VEuPathDB" id="FungiDB:FOMG_03159"/>
<protein>
    <recommendedName>
        <fullName evidence="4">Fungal N-terminal domain-containing protein</fullName>
    </recommendedName>
</protein>
<dbReference type="Proteomes" id="UP000285084">
    <property type="component" value="Unassembled WGS sequence"/>
</dbReference>
<evidence type="ECO:0000313" key="2">
    <source>
        <dbReference type="EMBL" id="RKK76357.1"/>
    </source>
</evidence>
<feature type="compositionally biased region" description="Basic and acidic residues" evidence="1">
    <location>
        <begin position="339"/>
        <end position="368"/>
    </location>
</feature>
<comment type="caution">
    <text evidence="2">The sequence shown here is derived from an EMBL/GenBank/DDBJ whole genome shotgun (WGS) entry which is preliminary data.</text>
</comment>
<dbReference type="VEuPathDB" id="FungiDB:FOC4_g10006985"/>
<feature type="region of interest" description="Disordered" evidence="1">
    <location>
        <begin position="445"/>
        <end position="531"/>
    </location>
</feature>
<dbReference type="VEuPathDB" id="FungiDB:FOZG_03088"/>
<feature type="compositionally biased region" description="Basic and acidic residues" evidence="1">
    <location>
        <begin position="387"/>
        <end position="404"/>
    </location>
</feature>
<dbReference type="VEuPathDB" id="FungiDB:FOC1_g10004640"/>
<proteinExistence type="predicted"/>
<evidence type="ECO:0000313" key="3">
    <source>
        <dbReference type="Proteomes" id="UP000285084"/>
    </source>
</evidence>
<accession>A0A420N7R5</accession>
<feature type="region of interest" description="Disordered" evidence="1">
    <location>
        <begin position="339"/>
        <end position="372"/>
    </location>
</feature>
<feature type="region of interest" description="Disordered" evidence="1">
    <location>
        <begin position="729"/>
        <end position="813"/>
    </location>
</feature>
<dbReference type="AlphaFoldDB" id="A0A420N7R5"/>
<reference evidence="2 3" key="1">
    <citation type="journal article" date="2018" name="Sci. Rep.">
        <title>Characterisation of pathogen-specific regions and novel effector candidates in Fusarium oxysporum f. sp. cepae.</title>
        <authorList>
            <person name="Armitage A.D."/>
            <person name="Taylor A."/>
            <person name="Sobczyk M.K."/>
            <person name="Baxter L."/>
            <person name="Greenfield B.P."/>
            <person name="Bates H.J."/>
            <person name="Wilson F."/>
            <person name="Jackson A.C."/>
            <person name="Ott S."/>
            <person name="Harrison R.J."/>
            <person name="Clarkson J.P."/>
        </authorList>
    </citation>
    <scope>NUCLEOTIDE SEQUENCE [LARGE SCALE GENOMIC DNA]</scope>
    <source>
        <strain evidence="2 3">Fo_A13</strain>
    </source>
</reference>
<dbReference type="EMBL" id="MRCX01000053">
    <property type="protein sequence ID" value="RKK76357.1"/>
    <property type="molecule type" value="Genomic_DNA"/>
</dbReference>
<feature type="compositionally biased region" description="Basic and acidic residues" evidence="1">
    <location>
        <begin position="197"/>
        <end position="209"/>
    </location>
</feature>
<dbReference type="VEuPathDB" id="FungiDB:FOIG_06875"/>
<feature type="compositionally biased region" description="Polar residues" evidence="1">
    <location>
        <begin position="463"/>
        <end position="480"/>
    </location>
</feature>
<dbReference type="VEuPathDB" id="FungiDB:HZS61_014173"/>
<sequence length="875" mass="98147">MDPLSIIASIAGIASAGAQLSNTLFRLYKTVRNAPKEIQSVAIEMSGLTVTLEHLCDIIRTGQSYAKPQFCDAVRHVVKNIQVTQQEVSEMTTDESVLRRVKWRKAARLLSDIDKHKVTLTLQITILSAAVLVKSTSGRLPIQEKVENRFKAQAESLILAGQASLQNDESEPISDPPQERAPSPPVRTSKRLPSPVRESEIPGHVRNEELYGQNKNSEDNAFLSVSEKEEVHSALALSVKDPIRSERRYTVPAIDDKDGERISSEDEVRVYRRRRRSGFDPLSGGSIAQFGPDFHRRGDAATFLYNLVFPNEIPVKGEPDQSSYMRDTGSDEKIEVRYQHRHSDDSDDSEHNGGRRERVRLRDPKPQEPGRIVNRLLLAWTSLSESEVEKGKADNQPDKSRAFEESDSSDSEESLYGPEDPEKTWRKETRTARNRFLREDIKYNNLPEFDPRGRRILRPARSRTPTLGYTNAPPRNNGPSPASEEPTMPYQNGGYGQPYGQARNPYSPSYKSPDQSNWMPDSTDSEAGPMTPKLDLTSVNLGIMRQGDEPIWDCDAFMSEKGYPGRAIMGALVGDKSARNPHGLDLAYTLIRGQSLKLVYIRGNDLGETWFINEQPIFLQFLHSGYLPQFYPAKENDERAMEEEYVAIGEEWASFEALQQLGLIVKRREEGRVLLEPSTTWSMIKELATTTLQLRSMRQRCTFTSTFYKPISVFRQKHGVEVPPLVATMESKTQDSAAPDRRATVEDESEVDIIDLPINEEPKKTPESTAEAQSETGPVALQPQISITPPSTPQQTSPDYLDTSEVASHVSSGSRLSRFVRRYKLGGKKDLSLPLHRQSSKISGHGNEITEWQDDDKRPLTPTDSGVGSSIVSGR</sequence>
<feature type="region of interest" description="Disordered" evidence="1">
    <location>
        <begin position="163"/>
        <end position="215"/>
    </location>
</feature>
<feature type="region of interest" description="Disordered" evidence="1">
    <location>
        <begin position="831"/>
        <end position="875"/>
    </location>
</feature>